<dbReference type="PANTHER" id="PTHR13808:SF1">
    <property type="entry name" value="HISTONE ACETYLTRANSFERASE"/>
    <property type="match status" value="1"/>
</dbReference>
<evidence type="ECO:0000256" key="8">
    <source>
        <dbReference type="ARBA" id="ARBA00023015"/>
    </source>
</evidence>
<gene>
    <name evidence="14" type="primary">A07g502510.1_BraROA</name>
    <name evidence="14" type="ORF">IGI04_026067</name>
</gene>
<protein>
    <recommendedName>
        <fullName evidence="2">histone acetyltransferase</fullName>
        <ecNumber evidence="2">2.3.1.48</ecNumber>
    </recommendedName>
</protein>
<dbReference type="PANTHER" id="PTHR13808">
    <property type="entry name" value="CBP/P300-RELATED"/>
    <property type="match status" value="1"/>
</dbReference>
<comment type="catalytic activity">
    <reaction evidence="11">
        <text>L-lysyl-[protein] + acetyl-CoA = N(6)-acetyl-L-lysyl-[protein] + CoA + H(+)</text>
        <dbReference type="Rhea" id="RHEA:45948"/>
        <dbReference type="Rhea" id="RHEA-COMP:9752"/>
        <dbReference type="Rhea" id="RHEA-COMP:10731"/>
        <dbReference type="ChEBI" id="CHEBI:15378"/>
        <dbReference type="ChEBI" id="CHEBI:29969"/>
        <dbReference type="ChEBI" id="CHEBI:57287"/>
        <dbReference type="ChEBI" id="CHEBI:57288"/>
        <dbReference type="ChEBI" id="CHEBI:61930"/>
        <dbReference type="EC" id="2.3.1.48"/>
    </reaction>
</comment>
<dbReference type="InterPro" id="IPR035898">
    <property type="entry name" value="TAZ_dom_sf"/>
</dbReference>
<evidence type="ECO:0000256" key="7">
    <source>
        <dbReference type="ARBA" id="ARBA00022853"/>
    </source>
</evidence>
<dbReference type="Gene3D" id="1.20.1020.10">
    <property type="entry name" value="TAZ domain"/>
    <property type="match status" value="1"/>
</dbReference>
<evidence type="ECO:0000256" key="4">
    <source>
        <dbReference type="ARBA" id="ARBA00022723"/>
    </source>
</evidence>
<dbReference type="Proteomes" id="UP000823674">
    <property type="component" value="Chromosome A07"/>
</dbReference>
<keyword evidence="3" id="KW-0808">Transferase</keyword>
<keyword evidence="15" id="KW-1185">Reference proteome</keyword>
<dbReference type="Pfam" id="PF02135">
    <property type="entry name" value="zf-TAZ"/>
    <property type="match status" value="1"/>
</dbReference>
<comment type="caution">
    <text evidence="14">The sequence shown here is derived from an EMBL/GenBank/DDBJ whole genome shotgun (WGS) entry which is preliminary data.</text>
</comment>
<evidence type="ECO:0000256" key="12">
    <source>
        <dbReference type="SAM" id="MobiDB-lite"/>
    </source>
</evidence>
<feature type="compositionally biased region" description="Basic and acidic residues" evidence="12">
    <location>
        <begin position="1"/>
        <end position="30"/>
    </location>
</feature>
<keyword evidence="10" id="KW-0539">Nucleus</keyword>
<sequence>MARVMKEMARAPVDDGGGRRWPDNAVERRERKGRSANPKHTGISHPSFSTDVNSRLWCLSNFSPAMSYQSDDDYENTMFELVATGLGKCSLCNKDDQDCAACGIETCNYSICNNCFRTGKFGLLELHLLDKDNYKKSYDLWLSTLEHLSSCVPTPDQPCMSVKCSLARDLMMHLKDCNRRIDGGCKRCKQIWVGMSVHASHCSLPNCNISFCRSISEFKRTVN</sequence>
<dbReference type="InterPro" id="IPR000197">
    <property type="entry name" value="Znf_TAZ"/>
</dbReference>
<evidence type="ECO:0000256" key="5">
    <source>
        <dbReference type="ARBA" id="ARBA00022771"/>
    </source>
</evidence>
<reference evidence="14 15" key="1">
    <citation type="submission" date="2021-03" db="EMBL/GenBank/DDBJ databases">
        <authorList>
            <person name="King G.J."/>
            <person name="Bancroft I."/>
            <person name="Baten A."/>
            <person name="Bloomfield J."/>
            <person name="Borpatragohain P."/>
            <person name="He Z."/>
            <person name="Irish N."/>
            <person name="Irwin J."/>
            <person name="Liu K."/>
            <person name="Mauleon R.P."/>
            <person name="Moore J."/>
            <person name="Morris R."/>
            <person name="Ostergaard L."/>
            <person name="Wang B."/>
            <person name="Wells R."/>
        </authorList>
    </citation>
    <scope>NUCLEOTIDE SEQUENCE [LARGE SCALE GENOMIC DNA]</scope>
    <source>
        <strain evidence="14">R-o-18</strain>
        <tissue evidence="14">Leaf</tissue>
    </source>
</reference>
<keyword evidence="5" id="KW-0863">Zinc-finger</keyword>
<evidence type="ECO:0000313" key="15">
    <source>
        <dbReference type="Proteomes" id="UP000823674"/>
    </source>
</evidence>
<dbReference type="EC" id="2.3.1.48" evidence="2"/>
<evidence type="ECO:0000256" key="6">
    <source>
        <dbReference type="ARBA" id="ARBA00022833"/>
    </source>
</evidence>
<dbReference type="InterPro" id="IPR013178">
    <property type="entry name" value="Histone_AcTrfase_Rtt109/CBP"/>
</dbReference>
<keyword evidence="8" id="KW-0805">Transcription regulation</keyword>
<feature type="domain" description="TAZ-type" evidence="13">
    <location>
        <begin position="131"/>
        <end position="215"/>
    </location>
</feature>
<evidence type="ECO:0000256" key="11">
    <source>
        <dbReference type="ARBA" id="ARBA00048017"/>
    </source>
</evidence>
<name>A0ABQ7KUX0_BRACM</name>
<evidence type="ECO:0000256" key="9">
    <source>
        <dbReference type="ARBA" id="ARBA00023163"/>
    </source>
</evidence>
<evidence type="ECO:0000256" key="2">
    <source>
        <dbReference type="ARBA" id="ARBA00013184"/>
    </source>
</evidence>
<dbReference type="SMART" id="SM00551">
    <property type="entry name" value="ZnF_TAZ"/>
    <property type="match status" value="1"/>
</dbReference>
<accession>A0ABQ7KUX0</accession>
<keyword evidence="9" id="KW-0804">Transcription</keyword>
<proteinExistence type="predicted"/>
<keyword evidence="6" id="KW-0862">Zinc</keyword>
<organism evidence="14 15">
    <name type="scientific">Brassica rapa subsp. trilocularis</name>
    <dbReference type="NCBI Taxonomy" id="1813537"/>
    <lineage>
        <taxon>Eukaryota</taxon>
        <taxon>Viridiplantae</taxon>
        <taxon>Streptophyta</taxon>
        <taxon>Embryophyta</taxon>
        <taxon>Tracheophyta</taxon>
        <taxon>Spermatophyta</taxon>
        <taxon>Magnoliopsida</taxon>
        <taxon>eudicotyledons</taxon>
        <taxon>Gunneridae</taxon>
        <taxon>Pentapetalae</taxon>
        <taxon>rosids</taxon>
        <taxon>malvids</taxon>
        <taxon>Brassicales</taxon>
        <taxon>Brassicaceae</taxon>
        <taxon>Brassiceae</taxon>
        <taxon>Brassica</taxon>
    </lineage>
</organism>
<dbReference type="SUPFAM" id="SSF57933">
    <property type="entry name" value="TAZ domain"/>
    <property type="match status" value="1"/>
</dbReference>
<dbReference type="PROSITE" id="PS50134">
    <property type="entry name" value="ZF_TAZ"/>
    <property type="match status" value="1"/>
</dbReference>
<dbReference type="EMBL" id="JADBGQ010000009">
    <property type="protein sequence ID" value="KAG5378225.1"/>
    <property type="molecule type" value="Genomic_DNA"/>
</dbReference>
<keyword evidence="7" id="KW-0156">Chromatin regulator</keyword>
<comment type="subcellular location">
    <subcellularLocation>
        <location evidence="1">Nucleus</location>
    </subcellularLocation>
</comment>
<evidence type="ECO:0000259" key="13">
    <source>
        <dbReference type="PROSITE" id="PS50134"/>
    </source>
</evidence>
<evidence type="ECO:0000256" key="10">
    <source>
        <dbReference type="ARBA" id="ARBA00023242"/>
    </source>
</evidence>
<evidence type="ECO:0000313" key="14">
    <source>
        <dbReference type="EMBL" id="KAG5378225.1"/>
    </source>
</evidence>
<evidence type="ECO:0000256" key="3">
    <source>
        <dbReference type="ARBA" id="ARBA00022679"/>
    </source>
</evidence>
<keyword evidence="4" id="KW-0479">Metal-binding</keyword>
<feature type="region of interest" description="Disordered" evidence="12">
    <location>
        <begin position="1"/>
        <end position="46"/>
    </location>
</feature>
<evidence type="ECO:0000256" key="1">
    <source>
        <dbReference type="ARBA" id="ARBA00004123"/>
    </source>
</evidence>